<feature type="compositionally biased region" description="Basic and acidic residues" evidence="1">
    <location>
        <begin position="17"/>
        <end position="26"/>
    </location>
</feature>
<dbReference type="Proteomes" id="UP000176897">
    <property type="component" value="Unassembled WGS sequence"/>
</dbReference>
<reference evidence="2 3" key="1">
    <citation type="journal article" date="2016" name="Nat. Commun.">
        <title>Thousands of microbial genomes shed light on interconnected biogeochemical processes in an aquifer system.</title>
        <authorList>
            <person name="Anantharaman K."/>
            <person name="Brown C.T."/>
            <person name="Hug L.A."/>
            <person name="Sharon I."/>
            <person name="Castelle C.J."/>
            <person name="Probst A.J."/>
            <person name="Thomas B.C."/>
            <person name="Singh A."/>
            <person name="Wilkins M.J."/>
            <person name="Karaoz U."/>
            <person name="Brodie E.L."/>
            <person name="Williams K.H."/>
            <person name="Hubbard S.S."/>
            <person name="Banfield J.F."/>
        </authorList>
    </citation>
    <scope>NUCLEOTIDE SEQUENCE [LARGE SCALE GENOMIC DNA]</scope>
</reference>
<name>A0A1F7USC5_9BACT</name>
<protein>
    <submittedName>
        <fullName evidence="2">Uncharacterized protein</fullName>
    </submittedName>
</protein>
<evidence type="ECO:0000256" key="1">
    <source>
        <dbReference type="SAM" id="MobiDB-lite"/>
    </source>
</evidence>
<sequence length="158" mass="17428">MAQEEKPKIVPTEQPPEIEKIPEAPKEAPVLEVPMERPPAEKELPAKAPPPIAPAVLPPAVPADPVLKQIETILAEDLEEVYAQLPPELKPKFKVKGEEVASAIRTMMATAKIKARKVLKLIAQWLKIIPGVNKFFLEQEAAIKAQKIMAVAQEEKEV</sequence>
<proteinExistence type="predicted"/>
<gene>
    <name evidence="2" type="ORF">A3B21_02850</name>
</gene>
<feature type="region of interest" description="Disordered" evidence="1">
    <location>
        <begin position="1"/>
        <end position="30"/>
    </location>
</feature>
<evidence type="ECO:0000313" key="2">
    <source>
        <dbReference type="EMBL" id="OGL81203.1"/>
    </source>
</evidence>
<dbReference type="EMBL" id="MGEJ01000009">
    <property type="protein sequence ID" value="OGL81203.1"/>
    <property type="molecule type" value="Genomic_DNA"/>
</dbReference>
<comment type="caution">
    <text evidence="2">The sequence shown here is derived from an EMBL/GenBank/DDBJ whole genome shotgun (WGS) entry which is preliminary data.</text>
</comment>
<dbReference type="AlphaFoldDB" id="A0A1F7USC5"/>
<accession>A0A1F7USC5</accession>
<evidence type="ECO:0000313" key="3">
    <source>
        <dbReference type="Proteomes" id="UP000176897"/>
    </source>
</evidence>
<organism evidence="2 3">
    <name type="scientific">Candidatus Uhrbacteria bacterium RIFCSPLOWO2_01_FULL_47_24</name>
    <dbReference type="NCBI Taxonomy" id="1802401"/>
    <lineage>
        <taxon>Bacteria</taxon>
        <taxon>Candidatus Uhriibacteriota</taxon>
    </lineage>
</organism>
<dbReference type="STRING" id="1802401.A3B21_02850"/>